<keyword evidence="4 10" id="KW-0812">Transmembrane</keyword>
<dbReference type="Pfam" id="PF00593">
    <property type="entry name" value="TonB_dep_Rec_b-barrel"/>
    <property type="match status" value="1"/>
</dbReference>
<keyword evidence="6 11" id="KW-0798">TonB box</keyword>
<evidence type="ECO:0000256" key="10">
    <source>
        <dbReference type="PROSITE-ProRule" id="PRU01360"/>
    </source>
</evidence>
<evidence type="ECO:0000259" key="14">
    <source>
        <dbReference type="Pfam" id="PF07715"/>
    </source>
</evidence>
<keyword evidence="9 10" id="KW-0998">Cell outer membrane</keyword>
<evidence type="ECO:0000256" key="8">
    <source>
        <dbReference type="ARBA" id="ARBA00023170"/>
    </source>
</evidence>
<keyword evidence="16" id="KW-1185">Reference proteome</keyword>
<sequence>MRNRFCLLLAPAVLAQPAVAEETIVVTGHALEQPLGTQAYAVQVVDGAALQDVPGGLETALEAASGFQMFRRTDSRSANPTSQGAQLRGIGGNASSRALVLLDGVPVADPFAGWIPWPAIRPESLSSVRITTGGGAGAFGAGALTGVIELSSAGRDRTPFVGIDYGSRDSVAASAGVTVPLGGGFIALDAGYDRGDGFHLIQRSQRGAVDIPASYKQYGGSVRFVVPVGDETELQVRGAAFADDRVRGVEIVDSANSGADASVRLVSRGALPWEAVAYLQTRDFSSRFARIEADRSAAFPTLDQYAVPATGYGAKVEIRPTLGAHALRLGADWRGATGETKEFYTPVAGVYTRMREAGGDSNIYGVFIEDDWRLTDALLLTGGVRVDRWSLTNGHLDERQMAGTVLTDTDFAKRSGTEPSARLGLALAATPALTLRTAGYLGFRVPTLNELYRPFRVGADATAANAALKPERLRGIEAGFDYRPLSTAHLSATVFYNRARNAIGNVTLAQGPGTFPGVGFVAGAYRQRLNLDAIEAWGLEANAGLDLGRWSLGLSYTFTDATVEASGVSAALDGMRPAQTPKHQASATARWRSGGWSAGVVARYDGVRYEDDLQTLRLGEALTLDAFAEAPLGKGVSLRLAAENLADANIDAGRTSDGIIDRGQPRTLWIGIRWKPGR</sequence>
<accession>A0ABW3BZA1</accession>
<feature type="domain" description="TonB-dependent receptor-like beta-barrel" evidence="13">
    <location>
        <begin position="257"/>
        <end position="645"/>
    </location>
</feature>
<dbReference type="InterPro" id="IPR037066">
    <property type="entry name" value="Plug_dom_sf"/>
</dbReference>
<dbReference type="InterPro" id="IPR000531">
    <property type="entry name" value="Beta-barrel_TonB"/>
</dbReference>
<evidence type="ECO:0000256" key="3">
    <source>
        <dbReference type="ARBA" id="ARBA00022452"/>
    </source>
</evidence>
<comment type="caution">
    <text evidence="15">The sequence shown here is derived from an EMBL/GenBank/DDBJ whole genome shotgun (WGS) entry which is preliminary data.</text>
</comment>
<organism evidence="15 16">
    <name type="scientific">Sphingosinicella xenopeptidilytica</name>
    <dbReference type="NCBI Taxonomy" id="364098"/>
    <lineage>
        <taxon>Bacteria</taxon>
        <taxon>Pseudomonadati</taxon>
        <taxon>Pseudomonadota</taxon>
        <taxon>Alphaproteobacteria</taxon>
        <taxon>Sphingomonadales</taxon>
        <taxon>Sphingosinicellaceae</taxon>
        <taxon>Sphingosinicella</taxon>
    </lineage>
</organism>
<dbReference type="PANTHER" id="PTHR30069">
    <property type="entry name" value="TONB-DEPENDENT OUTER MEMBRANE RECEPTOR"/>
    <property type="match status" value="1"/>
</dbReference>
<keyword evidence="7 10" id="KW-0472">Membrane</keyword>
<evidence type="ECO:0000256" key="11">
    <source>
        <dbReference type="RuleBase" id="RU003357"/>
    </source>
</evidence>
<keyword evidence="3 10" id="KW-1134">Transmembrane beta strand</keyword>
<gene>
    <name evidence="15" type="ORF">ACFQ00_04010</name>
</gene>
<evidence type="ECO:0000256" key="2">
    <source>
        <dbReference type="ARBA" id="ARBA00022448"/>
    </source>
</evidence>
<dbReference type="Gene3D" id="2.170.130.10">
    <property type="entry name" value="TonB-dependent receptor, plug domain"/>
    <property type="match status" value="1"/>
</dbReference>
<feature type="chain" id="PRO_5047108359" evidence="12">
    <location>
        <begin position="21"/>
        <end position="678"/>
    </location>
</feature>
<dbReference type="InterPro" id="IPR036942">
    <property type="entry name" value="Beta-barrel_TonB_sf"/>
</dbReference>
<comment type="subcellular location">
    <subcellularLocation>
        <location evidence="1 10">Cell outer membrane</location>
        <topology evidence="1 10">Multi-pass membrane protein</topology>
    </subcellularLocation>
</comment>
<feature type="signal peptide" evidence="12">
    <location>
        <begin position="1"/>
        <end position="20"/>
    </location>
</feature>
<evidence type="ECO:0000256" key="5">
    <source>
        <dbReference type="ARBA" id="ARBA00022729"/>
    </source>
</evidence>
<evidence type="ECO:0000256" key="6">
    <source>
        <dbReference type="ARBA" id="ARBA00023077"/>
    </source>
</evidence>
<evidence type="ECO:0000259" key="13">
    <source>
        <dbReference type="Pfam" id="PF00593"/>
    </source>
</evidence>
<evidence type="ECO:0000313" key="15">
    <source>
        <dbReference type="EMBL" id="MFD0847476.1"/>
    </source>
</evidence>
<dbReference type="InterPro" id="IPR039426">
    <property type="entry name" value="TonB-dep_rcpt-like"/>
</dbReference>
<evidence type="ECO:0000313" key="16">
    <source>
        <dbReference type="Proteomes" id="UP001597124"/>
    </source>
</evidence>
<dbReference type="SUPFAM" id="SSF56935">
    <property type="entry name" value="Porins"/>
    <property type="match status" value="1"/>
</dbReference>
<evidence type="ECO:0000256" key="12">
    <source>
        <dbReference type="SAM" id="SignalP"/>
    </source>
</evidence>
<proteinExistence type="inferred from homology"/>
<dbReference type="Gene3D" id="2.40.170.20">
    <property type="entry name" value="TonB-dependent receptor, beta-barrel domain"/>
    <property type="match status" value="1"/>
</dbReference>
<evidence type="ECO:0000256" key="1">
    <source>
        <dbReference type="ARBA" id="ARBA00004571"/>
    </source>
</evidence>
<reference evidence="16" key="1">
    <citation type="journal article" date="2019" name="Int. J. Syst. Evol. Microbiol.">
        <title>The Global Catalogue of Microorganisms (GCM) 10K type strain sequencing project: providing services to taxonomists for standard genome sequencing and annotation.</title>
        <authorList>
            <consortium name="The Broad Institute Genomics Platform"/>
            <consortium name="The Broad Institute Genome Sequencing Center for Infectious Disease"/>
            <person name="Wu L."/>
            <person name="Ma J."/>
        </authorList>
    </citation>
    <scope>NUCLEOTIDE SEQUENCE [LARGE SCALE GENOMIC DNA]</scope>
    <source>
        <strain evidence="16">CCUG 52537</strain>
    </source>
</reference>
<dbReference type="EMBL" id="JBHTIK010000002">
    <property type="protein sequence ID" value="MFD0847476.1"/>
    <property type="molecule type" value="Genomic_DNA"/>
</dbReference>
<dbReference type="PROSITE" id="PS52016">
    <property type="entry name" value="TONB_DEPENDENT_REC_3"/>
    <property type="match status" value="1"/>
</dbReference>
<name>A0ABW3BZA1_SPHXN</name>
<comment type="similarity">
    <text evidence="10 11">Belongs to the TonB-dependent receptor family.</text>
</comment>
<protein>
    <submittedName>
        <fullName evidence="15">TonB-dependent receptor</fullName>
    </submittedName>
</protein>
<dbReference type="RefSeq" id="WP_381486542.1">
    <property type="nucleotide sequence ID" value="NZ_JBHTIK010000002.1"/>
</dbReference>
<feature type="domain" description="TonB-dependent receptor plug" evidence="14">
    <location>
        <begin position="38"/>
        <end position="147"/>
    </location>
</feature>
<dbReference type="Proteomes" id="UP001597124">
    <property type="component" value="Unassembled WGS sequence"/>
</dbReference>
<evidence type="ECO:0000256" key="9">
    <source>
        <dbReference type="ARBA" id="ARBA00023237"/>
    </source>
</evidence>
<keyword evidence="5 12" id="KW-0732">Signal</keyword>
<keyword evidence="2 10" id="KW-0813">Transport</keyword>
<keyword evidence="8 15" id="KW-0675">Receptor</keyword>
<evidence type="ECO:0000256" key="4">
    <source>
        <dbReference type="ARBA" id="ARBA00022692"/>
    </source>
</evidence>
<dbReference type="Pfam" id="PF07715">
    <property type="entry name" value="Plug"/>
    <property type="match status" value="1"/>
</dbReference>
<evidence type="ECO:0000256" key="7">
    <source>
        <dbReference type="ARBA" id="ARBA00023136"/>
    </source>
</evidence>
<dbReference type="PANTHER" id="PTHR30069:SF29">
    <property type="entry name" value="HEMOGLOBIN AND HEMOGLOBIN-HAPTOGLOBIN-BINDING PROTEIN 1-RELATED"/>
    <property type="match status" value="1"/>
</dbReference>
<dbReference type="InterPro" id="IPR012910">
    <property type="entry name" value="Plug_dom"/>
</dbReference>